<keyword evidence="4" id="KW-0472">Membrane</keyword>
<dbReference type="EMBL" id="KY404743">
    <property type="protein sequence ID" value="ARB50994.1"/>
    <property type="molecule type" value="Genomic_DNA"/>
</dbReference>
<feature type="chain" id="PRO_5011984853" evidence="7">
    <location>
        <begin position="34"/>
        <end position="156"/>
    </location>
</feature>
<evidence type="ECO:0000256" key="3">
    <source>
        <dbReference type="ARBA" id="ARBA00022622"/>
    </source>
</evidence>
<dbReference type="AlphaFoldDB" id="A0A1V0FZD0"/>
<proteinExistence type="predicted"/>
<name>A0A1V0FZD0_9TRYP</name>
<feature type="domain" description="Trypanosome variant surface glycoprotein A-type N-terminal" evidence="8">
    <location>
        <begin position="21"/>
        <end position="147"/>
    </location>
</feature>
<evidence type="ECO:0000256" key="1">
    <source>
        <dbReference type="ARBA" id="ARBA00004609"/>
    </source>
</evidence>
<keyword evidence="5" id="KW-0325">Glycoprotein</keyword>
<accession>A0A1V0FZD0</accession>
<sequence>MATRSEAVRRLQFGRPTLFVALLQALCTREASAAANHAAIKKEAANLVCSLSADMAAVGGYAMHRLSELTATKANLEYLFSDMEAANFNKAGGGASLLAKLARKAREEIRKLATTIATKTQEGLLAAAQCSYDSGRLNEFLSVFYQKKLQQQVSTA</sequence>
<dbReference type="Gene3D" id="3.90.150.10">
    <property type="entry name" value="Variant Surface Glycoprotein, subunit A domain 1"/>
    <property type="match status" value="1"/>
</dbReference>
<dbReference type="Gene3D" id="1.10.470.10">
    <property type="entry name" value="Variant Surface Glycoprotein, subunit A, domain 2"/>
    <property type="match status" value="1"/>
</dbReference>
<reference evidence="9" key="1">
    <citation type="submission" date="2016-12" db="EMBL/GenBank/DDBJ databases">
        <title>Extending the VSGnome of Trypanosoma brucei strain TREU927.</title>
        <authorList>
            <person name="Cross G.A."/>
        </authorList>
    </citation>
    <scope>NUCLEOTIDE SEQUENCE</scope>
    <source>
        <strain evidence="9">Tb927.99.2113</strain>
    </source>
</reference>
<keyword evidence="3" id="KW-0336">GPI-anchor</keyword>
<dbReference type="GO" id="GO:0005886">
    <property type="term" value="C:plasma membrane"/>
    <property type="evidence" value="ECO:0007669"/>
    <property type="project" value="UniProtKB-SubCell"/>
</dbReference>
<evidence type="ECO:0000256" key="5">
    <source>
        <dbReference type="ARBA" id="ARBA00023180"/>
    </source>
</evidence>
<evidence type="ECO:0000313" key="9">
    <source>
        <dbReference type="EMBL" id="ARB50994.1"/>
    </source>
</evidence>
<keyword evidence="2" id="KW-1003">Cell membrane</keyword>
<keyword evidence="6" id="KW-0449">Lipoprotein</keyword>
<organism evidence="9">
    <name type="scientific">Trypanosoma brucei</name>
    <dbReference type="NCBI Taxonomy" id="5691"/>
    <lineage>
        <taxon>Eukaryota</taxon>
        <taxon>Discoba</taxon>
        <taxon>Euglenozoa</taxon>
        <taxon>Kinetoplastea</taxon>
        <taxon>Metakinetoplastina</taxon>
        <taxon>Trypanosomatida</taxon>
        <taxon>Trypanosomatidae</taxon>
        <taxon>Trypanosoma</taxon>
    </lineage>
</organism>
<dbReference type="GO" id="GO:0098552">
    <property type="term" value="C:side of membrane"/>
    <property type="evidence" value="ECO:0007669"/>
    <property type="project" value="UniProtKB-KW"/>
</dbReference>
<dbReference type="SUPFAM" id="SSF58087">
    <property type="entry name" value="Variant surface glycoprotein (N-terminal domain)"/>
    <property type="match status" value="1"/>
</dbReference>
<evidence type="ECO:0000256" key="2">
    <source>
        <dbReference type="ARBA" id="ARBA00022475"/>
    </source>
</evidence>
<feature type="signal peptide" evidence="7">
    <location>
        <begin position="1"/>
        <end position="33"/>
    </location>
</feature>
<comment type="subcellular location">
    <subcellularLocation>
        <location evidence="1">Cell membrane</location>
        <topology evidence="1">Lipid-anchor</topology>
        <topology evidence="1">GPI-anchor</topology>
    </subcellularLocation>
</comment>
<evidence type="ECO:0000259" key="8">
    <source>
        <dbReference type="Pfam" id="PF00913"/>
    </source>
</evidence>
<evidence type="ECO:0000256" key="4">
    <source>
        <dbReference type="ARBA" id="ARBA00023136"/>
    </source>
</evidence>
<evidence type="ECO:0000256" key="7">
    <source>
        <dbReference type="SAM" id="SignalP"/>
    </source>
</evidence>
<protein>
    <submittedName>
        <fullName evidence="9">Variant surface glycoprotein</fullName>
    </submittedName>
</protein>
<keyword evidence="7" id="KW-0732">Signal</keyword>
<dbReference type="InterPro" id="IPR001812">
    <property type="entry name" value="Trypano_VSG_A_N_dom"/>
</dbReference>
<dbReference type="Pfam" id="PF00913">
    <property type="entry name" value="Trypan_glycop"/>
    <property type="match status" value="1"/>
</dbReference>
<dbReference type="GO" id="GO:0042783">
    <property type="term" value="P:symbiont-mediated evasion of host immune response"/>
    <property type="evidence" value="ECO:0007669"/>
    <property type="project" value="InterPro"/>
</dbReference>
<evidence type="ECO:0000256" key="6">
    <source>
        <dbReference type="ARBA" id="ARBA00023288"/>
    </source>
</evidence>